<evidence type="ECO:0000313" key="3">
    <source>
        <dbReference type="Proteomes" id="UP000589738"/>
    </source>
</evidence>
<organism evidence="2 3">
    <name type="scientific">Chryseobacterium shigense</name>
    <dbReference type="NCBI Taxonomy" id="297244"/>
    <lineage>
        <taxon>Bacteria</taxon>
        <taxon>Pseudomonadati</taxon>
        <taxon>Bacteroidota</taxon>
        <taxon>Flavobacteriia</taxon>
        <taxon>Flavobacteriales</taxon>
        <taxon>Weeksellaceae</taxon>
        <taxon>Chryseobacterium group</taxon>
        <taxon>Chryseobacterium</taxon>
    </lineage>
</organism>
<keyword evidence="3" id="KW-1185">Reference proteome</keyword>
<feature type="domain" description="Lantibiotic dehydratase N-terminal" evidence="1">
    <location>
        <begin position="44"/>
        <end position="706"/>
    </location>
</feature>
<gene>
    <name evidence="2" type="ORF">HNP36_003691</name>
</gene>
<dbReference type="Pfam" id="PF04738">
    <property type="entry name" value="Lant_dehydr_N"/>
    <property type="match status" value="1"/>
</dbReference>
<dbReference type="RefSeq" id="WP_184167139.1">
    <property type="nucleotide sequence ID" value="NZ_JACHLC010000007.1"/>
</dbReference>
<proteinExistence type="predicted"/>
<evidence type="ECO:0000259" key="1">
    <source>
        <dbReference type="Pfam" id="PF04738"/>
    </source>
</evidence>
<dbReference type="AlphaFoldDB" id="A0A841NC26"/>
<dbReference type="Proteomes" id="UP000589738">
    <property type="component" value="Unassembled WGS sequence"/>
</dbReference>
<name>A0A841NC26_9FLAO</name>
<comment type="caution">
    <text evidence="2">The sequence shown here is derived from an EMBL/GenBank/DDBJ whole genome shotgun (WGS) entry which is preliminary data.</text>
</comment>
<accession>A0A841NC26</accession>
<dbReference type="EMBL" id="JACHLC010000007">
    <property type="protein sequence ID" value="MBB6372573.1"/>
    <property type="molecule type" value="Genomic_DNA"/>
</dbReference>
<sequence length="747" mass="87057">MSRFPYQFLEEFIVRTPLFSLKSFREKLGDIYLSDQELGEICHNSVFQEAIYLASPYLYEELMRWLGSENELSANQHQKLKNTILKYYNRMSTRCTPFGLFSEVGSGEFANNAGLSYIDGKHPITDNKVRDTKLDMHFLVGLAHYFVTVPEIRNRLLFYPNNSIYTIGNKIRYIEYQYTSGKRDYIISSAPLSDEIQHILDFSAHGKTITQIAGILVNDEINKEEAEEFINELIDNQVLVSELEPTVSGNDFLDTIISVLNRRGAENKAQTLISVKDHLNRLDLKLGNSISVYTEIERLIRSVFISAEETSGEPEYEKKYLFQTDLYFQNTIYLSSHWKKELKNGISFLNKLTLLNKNSHLEEFRKAFYDRFEAEEMPLAYVLDMEVGIGYRQDISVKGLHPYLEDLKTSGSKKKQELHIQLNPVQVILNQKLQEALSDKEYTIKLSDEDFNDFEINWNDLPDTMSIMAEIISEDSREKLVLNGGGGSSAANLLGRFCSEKSRVQHMAKVIVGKEEKLNPDYVVAEIIHLPEARIGNVIRRPNLRHYEIPYLAQSTLPEENQIPIDDLYISLRNNRIVLRSKKLNKEIKPYLTNVHNYYTNTLPVYHFLSDLHSQDSRTALYFNWGGLSEIYQFLPRVEYKNIILSKAQWKVTEKEIGQFSPLINNKKELLAELKNWRKKRQIPQWIQWVKSDNKLTVNLENSDLVNMFIDAIKNQKSIIIEEFLYNENDDFKREFIFPMYKVNQNQ</sequence>
<protein>
    <recommendedName>
        <fullName evidence="1">Lantibiotic dehydratase N-terminal domain-containing protein</fullName>
    </recommendedName>
</protein>
<evidence type="ECO:0000313" key="2">
    <source>
        <dbReference type="EMBL" id="MBB6372573.1"/>
    </source>
</evidence>
<reference evidence="2 3" key="1">
    <citation type="submission" date="2020-08" db="EMBL/GenBank/DDBJ databases">
        <title>Functional genomics of gut bacteria from endangered species of beetles.</title>
        <authorList>
            <person name="Carlos-Shanley C."/>
        </authorList>
    </citation>
    <scope>NUCLEOTIDE SEQUENCE [LARGE SCALE GENOMIC DNA]</scope>
    <source>
        <strain evidence="2 3">S00136</strain>
    </source>
</reference>
<dbReference type="InterPro" id="IPR006827">
    <property type="entry name" value="Lant_deHydtase_N"/>
</dbReference>